<dbReference type="Gene3D" id="3.10.100.10">
    <property type="entry name" value="Mannose-Binding Protein A, subunit A"/>
    <property type="match status" value="1"/>
</dbReference>
<protein>
    <recommendedName>
        <fullName evidence="2">C-type lectin domain-containing protein</fullName>
    </recommendedName>
</protein>
<name>A0A3B3CAM9_ORYME</name>
<dbReference type="InterPro" id="IPR016187">
    <property type="entry name" value="CTDL_fold"/>
</dbReference>
<dbReference type="STRING" id="30732.ENSOMEP00000014137"/>
<evidence type="ECO:0000313" key="4">
    <source>
        <dbReference type="Proteomes" id="UP000261560"/>
    </source>
</evidence>
<evidence type="ECO:0000259" key="2">
    <source>
        <dbReference type="PROSITE" id="PS50041"/>
    </source>
</evidence>
<dbReference type="InterPro" id="IPR016186">
    <property type="entry name" value="C-type_lectin-like/link_sf"/>
</dbReference>
<dbReference type="PRINTS" id="PR01504">
    <property type="entry name" value="PNCREATITSAP"/>
</dbReference>
<dbReference type="OMA" id="VIECYLH"/>
<dbReference type="PaxDb" id="30732-ENSOMEP00000014137"/>
<reference evidence="3" key="1">
    <citation type="submission" date="2025-08" db="UniProtKB">
        <authorList>
            <consortium name="Ensembl"/>
        </authorList>
    </citation>
    <scope>IDENTIFICATION</scope>
</reference>
<feature type="transmembrane region" description="Helical" evidence="1">
    <location>
        <begin position="46"/>
        <end position="64"/>
    </location>
</feature>
<dbReference type="Proteomes" id="UP000261560">
    <property type="component" value="Unplaced"/>
</dbReference>
<dbReference type="PANTHER" id="PTHR22803">
    <property type="entry name" value="MANNOSE, PHOSPHOLIPASE, LECTIN RECEPTOR RELATED"/>
    <property type="match status" value="1"/>
</dbReference>
<keyword evidence="4" id="KW-1185">Reference proteome</keyword>
<keyword evidence="1" id="KW-0812">Transmembrane</keyword>
<dbReference type="InterPro" id="IPR050111">
    <property type="entry name" value="C-type_lectin/snaclec_domain"/>
</dbReference>
<accession>A0A3B3CAM9</accession>
<dbReference type="Ensembl" id="ENSOMET00000021989.1">
    <property type="protein sequence ID" value="ENSOMEP00000014137.1"/>
    <property type="gene ID" value="ENSOMEG00000015632.1"/>
</dbReference>
<feature type="domain" description="C-type lectin" evidence="2">
    <location>
        <begin position="86"/>
        <end position="179"/>
    </location>
</feature>
<keyword evidence="1" id="KW-1133">Transmembrane helix</keyword>
<sequence length="196" mass="22796">DAWKRVRVFPGHFVESSEVHTEPPFIFVFLWYHDDSKDRSDLHHNWTTFTMLVLILVGLALMAVNPSDGQELKLLRGNCPPFWYCYGNRCYKYVATPMIWGDAELHCVSQDANLVSVQSHEEEAFVKMLIRNFDPAEADTWIGLSDAEKEGGWLWSDGSKITFQAWYTGEFYLHNCCSVNFTLYVICIYVRLFNVF</sequence>
<dbReference type="PROSITE" id="PS50041">
    <property type="entry name" value="C_TYPE_LECTIN_2"/>
    <property type="match status" value="1"/>
</dbReference>
<dbReference type="InterPro" id="IPR001304">
    <property type="entry name" value="C-type_lectin-like"/>
</dbReference>
<organism evidence="3 4">
    <name type="scientific">Oryzias melastigma</name>
    <name type="common">Marine medaka</name>
    <dbReference type="NCBI Taxonomy" id="30732"/>
    <lineage>
        <taxon>Eukaryota</taxon>
        <taxon>Metazoa</taxon>
        <taxon>Chordata</taxon>
        <taxon>Craniata</taxon>
        <taxon>Vertebrata</taxon>
        <taxon>Euteleostomi</taxon>
        <taxon>Actinopterygii</taxon>
        <taxon>Neopterygii</taxon>
        <taxon>Teleostei</taxon>
        <taxon>Neoteleostei</taxon>
        <taxon>Acanthomorphata</taxon>
        <taxon>Ovalentaria</taxon>
        <taxon>Atherinomorphae</taxon>
        <taxon>Beloniformes</taxon>
        <taxon>Adrianichthyidae</taxon>
        <taxon>Oryziinae</taxon>
        <taxon>Oryzias</taxon>
    </lineage>
</organism>
<dbReference type="Pfam" id="PF00059">
    <property type="entry name" value="Lectin_C"/>
    <property type="match status" value="1"/>
</dbReference>
<reference evidence="3" key="2">
    <citation type="submission" date="2025-09" db="UniProtKB">
        <authorList>
            <consortium name="Ensembl"/>
        </authorList>
    </citation>
    <scope>IDENTIFICATION</scope>
</reference>
<dbReference type="GeneTree" id="ENSGT01150000286973"/>
<evidence type="ECO:0000313" key="3">
    <source>
        <dbReference type="Ensembl" id="ENSOMEP00000014137.1"/>
    </source>
</evidence>
<keyword evidence="1" id="KW-0472">Membrane</keyword>
<dbReference type="SUPFAM" id="SSF56436">
    <property type="entry name" value="C-type lectin-like"/>
    <property type="match status" value="1"/>
</dbReference>
<proteinExistence type="predicted"/>
<dbReference type="AlphaFoldDB" id="A0A3B3CAM9"/>
<dbReference type="SMART" id="SM00034">
    <property type="entry name" value="CLECT"/>
    <property type="match status" value="1"/>
</dbReference>
<evidence type="ECO:0000256" key="1">
    <source>
        <dbReference type="SAM" id="Phobius"/>
    </source>
</evidence>